<dbReference type="Proteomes" id="UP000008721">
    <property type="component" value="Chromosome"/>
</dbReference>
<protein>
    <submittedName>
        <fullName evidence="11">Potassium uptake protein, TrkH family</fullName>
    </submittedName>
</protein>
<feature type="transmembrane region" description="Helical" evidence="10">
    <location>
        <begin position="121"/>
        <end position="143"/>
    </location>
</feature>
<sequence>MHTQEIKIILFSFIALIFGGALLLSLPFAHNGELRFVDAVFTATSAVCVTGLIVKDTPVDFTPFGHVVILSLIQIGGLGYMTAVTFMAVMRKQKIGHRDRLILKESLNHPGMDGLVRFLKIVFASIIIIEAVGMLILTLRFWVDMPFGKAVWFGTFHSISAFNNAGFSLFSDNMMSFRGDFVINMAIPLLVILGGLGYIVLLEIYNFRRDRLLRISTHTKIVLWMSGILILIGMILLLSLEWNNPKSFGGLDTYEKILAAWFASVNYRTAGFNSIDFSTLTDSNLFFSTFFMMTGGSPGGTAGGIKTTAVALALIGVWYTLRGDTNAHIFRRSIAQYQINKAYAVIFVASFYVVMTTIILSEVEHLPFLRILFETTSAFGTVGVSTGDGGVLSYSALFSDWGKINIIVLMLMGRVGVFAFTIIIVGKAVESRIKYAEGKVII</sequence>
<feature type="transmembrane region" description="Helical" evidence="10">
    <location>
        <begin position="404"/>
        <end position="425"/>
    </location>
</feature>
<feature type="transmembrane region" description="Helical" evidence="10">
    <location>
        <begin position="181"/>
        <end position="201"/>
    </location>
</feature>
<evidence type="ECO:0000313" key="12">
    <source>
        <dbReference type="Proteomes" id="UP000008721"/>
    </source>
</evidence>
<evidence type="ECO:0000256" key="5">
    <source>
        <dbReference type="ARBA" id="ARBA00022692"/>
    </source>
</evidence>
<evidence type="ECO:0000256" key="2">
    <source>
        <dbReference type="ARBA" id="ARBA00022448"/>
    </source>
</evidence>
<dbReference type="HOGENOM" id="CLU_026429_0_1_7"/>
<dbReference type="GO" id="GO:0015379">
    <property type="term" value="F:potassium:chloride symporter activity"/>
    <property type="evidence" value="ECO:0007669"/>
    <property type="project" value="InterPro"/>
</dbReference>
<feature type="transmembrane region" description="Helical" evidence="10">
    <location>
        <begin position="221"/>
        <end position="240"/>
    </location>
</feature>
<dbReference type="KEGG" id="sku:Sulku_1403"/>
<keyword evidence="3" id="KW-1003">Cell membrane</keyword>
<dbReference type="OrthoDB" id="9810952at2"/>
<dbReference type="PANTHER" id="PTHR32024:SF1">
    <property type="entry name" value="KTR SYSTEM POTASSIUM UPTAKE PROTEIN B"/>
    <property type="match status" value="1"/>
</dbReference>
<dbReference type="GO" id="GO:0005886">
    <property type="term" value="C:plasma membrane"/>
    <property type="evidence" value="ECO:0007669"/>
    <property type="project" value="UniProtKB-SubCell"/>
</dbReference>
<evidence type="ECO:0000256" key="1">
    <source>
        <dbReference type="ARBA" id="ARBA00004651"/>
    </source>
</evidence>
<dbReference type="NCBIfam" id="TIGR00933">
    <property type="entry name" value="2a38"/>
    <property type="match status" value="1"/>
</dbReference>
<keyword evidence="5 10" id="KW-0812">Transmembrane</keyword>
<name>E4TYS4_SULKY</name>
<feature type="transmembrane region" description="Helical" evidence="10">
    <location>
        <begin position="66"/>
        <end position="90"/>
    </location>
</feature>
<evidence type="ECO:0000256" key="7">
    <source>
        <dbReference type="ARBA" id="ARBA00022989"/>
    </source>
</evidence>
<keyword evidence="8" id="KW-0406">Ion transport</keyword>
<organism evidence="11 12">
    <name type="scientific">Sulfuricurvum kujiense (strain ATCC BAA-921 / DSM 16994 / JCM 11577 / YK-1)</name>
    <dbReference type="NCBI Taxonomy" id="709032"/>
    <lineage>
        <taxon>Bacteria</taxon>
        <taxon>Pseudomonadati</taxon>
        <taxon>Campylobacterota</taxon>
        <taxon>Epsilonproteobacteria</taxon>
        <taxon>Campylobacterales</taxon>
        <taxon>Sulfurimonadaceae</taxon>
        <taxon>Sulfuricurvum</taxon>
    </lineage>
</organism>
<feature type="transmembrane region" description="Helical" evidence="10">
    <location>
        <begin position="301"/>
        <end position="321"/>
    </location>
</feature>
<dbReference type="InterPro" id="IPR004772">
    <property type="entry name" value="TrkH"/>
</dbReference>
<dbReference type="eggNOG" id="COG0168">
    <property type="taxonomic scope" value="Bacteria"/>
</dbReference>
<evidence type="ECO:0000256" key="10">
    <source>
        <dbReference type="SAM" id="Phobius"/>
    </source>
</evidence>
<keyword evidence="7 10" id="KW-1133">Transmembrane helix</keyword>
<keyword evidence="12" id="KW-1185">Reference proteome</keyword>
<evidence type="ECO:0000256" key="9">
    <source>
        <dbReference type="ARBA" id="ARBA00023136"/>
    </source>
</evidence>
<evidence type="ECO:0000256" key="4">
    <source>
        <dbReference type="ARBA" id="ARBA00022538"/>
    </source>
</evidence>
<feature type="transmembrane region" description="Helical" evidence="10">
    <location>
        <begin position="342"/>
        <end position="360"/>
    </location>
</feature>
<keyword evidence="2" id="KW-0813">Transport</keyword>
<gene>
    <name evidence="11" type="ordered locus">Sulku_1403</name>
</gene>
<dbReference type="PANTHER" id="PTHR32024">
    <property type="entry name" value="TRK SYSTEM POTASSIUM UPTAKE PROTEIN TRKG-RELATED"/>
    <property type="match status" value="1"/>
</dbReference>
<proteinExistence type="predicted"/>
<dbReference type="Pfam" id="PF02386">
    <property type="entry name" value="TrkH"/>
    <property type="match status" value="1"/>
</dbReference>
<dbReference type="STRING" id="709032.Sulku_1403"/>
<evidence type="ECO:0000256" key="3">
    <source>
        <dbReference type="ARBA" id="ARBA00022475"/>
    </source>
</evidence>
<keyword evidence="9 10" id="KW-0472">Membrane</keyword>
<evidence type="ECO:0000313" key="11">
    <source>
        <dbReference type="EMBL" id="ADR34065.1"/>
    </source>
</evidence>
<keyword evidence="4" id="KW-0633">Potassium transport</keyword>
<evidence type="ECO:0000256" key="8">
    <source>
        <dbReference type="ARBA" id="ARBA00023065"/>
    </source>
</evidence>
<feature type="transmembrane region" description="Helical" evidence="10">
    <location>
        <begin position="6"/>
        <end position="29"/>
    </location>
</feature>
<accession>E4TYS4</accession>
<reference evidence="11 12" key="1">
    <citation type="journal article" date="2012" name="Stand. Genomic Sci.">
        <title>Complete genome sequence of the sulfur compounds oxidizing chemolithoautotroph Sulfuricurvum kujiense type strain (YK-1(T)).</title>
        <authorList>
            <person name="Han C."/>
            <person name="Kotsyurbenko O."/>
            <person name="Chertkov O."/>
            <person name="Held B."/>
            <person name="Lapidus A."/>
            <person name="Nolan M."/>
            <person name="Lucas S."/>
            <person name="Hammon N."/>
            <person name="Deshpande S."/>
            <person name="Cheng J.F."/>
            <person name="Tapia R."/>
            <person name="Goodwin L.A."/>
            <person name="Pitluck S."/>
            <person name="Liolios K."/>
            <person name="Pagani I."/>
            <person name="Ivanova N."/>
            <person name="Mavromatis K."/>
            <person name="Mikhailova N."/>
            <person name="Pati A."/>
            <person name="Chen A."/>
            <person name="Palaniappan K."/>
            <person name="Land M."/>
            <person name="Hauser L."/>
            <person name="Chang Y.J."/>
            <person name="Jeffries C.D."/>
            <person name="Brambilla E.M."/>
            <person name="Rohde M."/>
            <person name="Spring S."/>
            <person name="Sikorski J."/>
            <person name="Goker M."/>
            <person name="Woyke T."/>
            <person name="Bristow J."/>
            <person name="Eisen J.A."/>
            <person name="Markowitz V."/>
            <person name="Hugenholtz P."/>
            <person name="Kyrpides N.C."/>
            <person name="Klenk H.P."/>
            <person name="Detter J.C."/>
        </authorList>
    </citation>
    <scope>NUCLEOTIDE SEQUENCE [LARGE SCALE GENOMIC DNA]</scope>
    <source>
        <strain evidence="12">ATCC BAA-921 / DSM 16994 / JCM 11577 / YK-1</strain>
    </source>
</reference>
<dbReference type="InterPro" id="IPR003445">
    <property type="entry name" value="Cat_transpt"/>
</dbReference>
<comment type="subcellular location">
    <subcellularLocation>
        <location evidence="1">Cell membrane</location>
        <topology evidence="1">Multi-pass membrane protein</topology>
    </subcellularLocation>
</comment>
<dbReference type="AlphaFoldDB" id="E4TYS4"/>
<dbReference type="EMBL" id="CP002355">
    <property type="protein sequence ID" value="ADR34065.1"/>
    <property type="molecule type" value="Genomic_DNA"/>
</dbReference>
<evidence type="ECO:0000256" key="6">
    <source>
        <dbReference type="ARBA" id="ARBA00022958"/>
    </source>
</evidence>
<keyword evidence="6" id="KW-0630">Potassium</keyword>